<dbReference type="AlphaFoldDB" id="A0A5A9W1A9"/>
<dbReference type="Proteomes" id="UP000325302">
    <property type="component" value="Unassembled WGS sequence"/>
</dbReference>
<keyword evidence="1" id="KW-0732">Signal</keyword>
<evidence type="ECO:0000256" key="1">
    <source>
        <dbReference type="SAM" id="SignalP"/>
    </source>
</evidence>
<dbReference type="RefSeq" id="WP_149391076.1">
    <property type="nucleotide sequence ID" value="NZ_SMRS01000006.1"/>
</dbReference>
<name>A0A5A9W1A9_9GAMM</name>
<keyword evidence="4" id="KW-1185">Reference proteome</keyword>
<feature type="chain" id="PRO_5023044288" evidence="1">
    <location>
        <begin position="28"/>
        <end position="152"/>
    </location>
</feature>
<evidence type="ECO:0000313" key="4">
    <source>
        <dbReference type="Proteomes" id="UP000325302"/>
    </source>
</evidence>
<dbReference type="OrthoDB" id="8563353at2"/>
<sequence>MKRSLVRSSLTGFLLALLSLGLNHASAEQMFSDEHYEIHYNAFNSTFVPADVAQRHGLTRSGVRGLLNVAVLKKLEDGSTQAVEANLTGEVSNLIQQKQPLTFKKIEEGDAIYYLGEFRFSNEERLNISLQVQPDPSRPAYRIQHEQTFYAD</sequence>
<dbReference type="Pfam" id="PF14467">
    <property type="entry name" value="DUF4426"/>
    <property type="match status" value="1"/>
</dbReference>
<evidence type="ECO:0000313" key="3">
    <source>
        <dbReference type="EMBL" id="KAA0874343.1"/>
    </source>
</evidence>
<protein>
    <submittedName>
        <fullName evidence="3">DUF4426 domain-containing protein</fullName>
    </submittedName>
</protein>
<dbReference type="EMBL" id="SMRS01000006">
    <property type="protein sequence ID" value="KAA0874343.1"/>
    <property type="molecule type" value="Genomic_DNA"/>
</dbReference>
<feature type="domain" description="DUF4426" evidence="2">
    <location>
        <begin position="34"/>
        <end position="152"/>
    </location>
</feature>
<accession>A0A5A9W1A9</accession>
<reference evidence="3 4" key="1">
    <citation type="submission" date="2019-03" db="EMBL/GenBank/DDBJ databases">
        <title>Nitrincola sp. nov. isolated from an Indian soda lake.</title>
        <authorList>
            <person name="Joshi A."/>
            <person name="Thite S.V."/>
            <person name="Joseph N."/>
            <person name="Dhotre D."/>
            <person name="Moorthy M."/>
            <person name="Shouche Y.S."/>
        </authorList>
    </citation>
    <scope>NUCLEOTIDE SEQUENCE [LARGE SCALE GENOMIC DNA]</scope>
    <source>
        <strain evidence="3 4">MEB193</strain>
    </source>
</reference>
<dbReference type="InterPro" id="IPR025218">
    <property type="entry name" value="DUF4426"/>
</dbReference>
<organism evidence="3 4">
    <name type="scientific">Nitrincola tapanii</name>
    <dbReference type="NCBI Taxonomy" id="1708751"/>
    <lineage>
        <taxon>Bacteria</taxon>
        <taxon>Pseudomonadati</taxon>
        <taxon>Pseudomonadota</taxon>
        <taxon>Gammaproteobacteria</taxon>
        <taxon>Oceanospirillales</taxon>
        <taxon>Oceanospirillaceae</taxon>
        <taxon>Nitrincola</taxon>
    </lineage>
</organism>
<comment type="caution">
    <text evidence="3">The sequence shown here is derived from an EMBL/GenBank/DDBJ whole genome shotgun (WGS) entry which is preliminary data.</text>
</comment>
<feature type="signal peptide" evidence="1">
    <location>
        <begin position="1"/>
        <end position="27"/>
    </location>
</feature>
<gene>
    <name evidence="3" type="ORF">E1H14_08695</name>
</gene>
<proteinExistence type="predicted"/>
<dbReference type="Gene3D" id="2.60.40.3340">
    <property type="entry name" value="Domain of unknown function DUF4426"/>
    <property type="match status" value="1"/>
</dbReference>
<evidence type="ECO:0000259" key="2">
    <source>
        <dbReference type="Pfam" id="PF14467"/>
    </source>
</evidence>